<sequence length="37" mass="4388">MRLALHWFCESWNSNVNIIIEDIRSSAQNINTKQLEL</sequence>
<dbReference type="AlphaFoldDB" id="A0A0A8Y6D3"/>
<dbReference type="EMBL" id="GBRH01277270">
    <property type="protein sequence ID" value="JAD20625.1"/>
    <property type="molecule type" value="Transcribed_RNA"/>
</dbReference>
<name>A0A0A8Y6D3_ARUDO</name>
<reference evidence="1" key="2">
    <citation type="journal article" date="2015" name="Data Brief">
        <title>Shoot transcriptome of the giant reed, Arundo donax.</title>
        <authorList>
            <person name="Barrero R.A."/>
            <person name="Guerrero F.D."/>
            <person name="Moolhuijzen P."/>
            <person name="Goolsby J.A."/>
            <person name="Tidwell J."/>
            <person name="Bellgard S.E."/>
            <person name="Bellgard M.I."/>
        </authorList>
    </citation>
    <scope>NUCLEOTIDE SEQUENCE</scope>
    <source>
        <tissue evidence="1">Shoot tissue taken approximately 20 cm above the soil surface</tissue>
    </source>
</reference>
<protein>
    <submittedName>
        <fullName evidence="1">Uncharacterized protein</fullName>
    </submittedName>
</protein>
<reference evidence="1" key="1">
    <citation type="submission" date="2014-09" db="EMBL/GenBank/DDBJ databases">
        <authorList>
            <person name="Magalhaes I.L.F."/>
            <person name="Oliveira U."/>
            <person name="Santos F.R."/>
            <person name="Vidigal T.H.D.A."/>
            <person name="Brescovit A.D."/>
            <person name="Santos A.J."/>
        </authorList>
    </citation>
    <scope>NUCLEOTIDE SEQUENCE</scope>
    <source>
        <tissue evidence="1">Shoot tissue taken approximately 20 cm above the soil surface</tissue>
    </source>
</reference>
<evidence type="ECO:0000313" key="1">
    <source>
        <dbReference type="EMBL" id="JAD20625.1"/>
    </source>
</evidence>
<proteinExistence type="predicted"/>
<organism evidence="1">
    <name type="scientific">Arundo donax</name>
    <name type="common">Giant reed</name>
    <name type="synonym">Donax arundinaceus</name>
    <dbReference type="NCBI Taxonomy" id="35708"/>
    <lineage>
        <taxon>Eukaryota</taxon>
        <taxon>Viridiplantae</taxon>
        <taxon>Streptophyta</taxon>
        <taxon>Embryophyta</taxon>
        <taxon>Tracheophyta</taxon>
        <taxon>Spermatophyta</taxon>
        <taxon>Magnoliopsida</taxon>
        <taxon>Liliopsida</taxon>
        <taxon>Poales</taxon>
        <taxon>Poaceae</taxon>
        <taxon>PACMAD clade</taxon>
        <taxon>Arundinoideae</taxon>
        <taxon>Arundineae</taxon>
        <taxon>Arundo</taxon>
    </lineage>
</organism>
<accession>A0A0A8Y6D3</accession>